<feature type="repeat" description="TPR" evidence="3">
    <location>
        <begin position="63"/>
        <end position="96"/>
    </location>
</feature>
<proteinExistence type="predicted"/>
<dbReference type="InterPro" id="IPR019734">
    <property type="entry name" value="TPR_rpt"/>
</dbReference>
<feature type="repeat" description="TPR" evidence="3">
    <location>
        <begin position="535"/>
        <end position="568"/>
    </location>
</feature>
<dbReference type="InterPro" id="IPR051012">
    <property type="entry name" value="CellSynth/LPSAsmb/PSIAsmb"/>
</dbReference>
<feature type="region of interest" description="Disordered" evidence="4">
    <location>
        <begin position="582"/>
        <end position="607"/>
    </location>
</feature>
<dbReference type="Proteomes" id="UP000009222">
    <property type="component" value="Chromosome"/>
</dbReference>
<organism evidence="5 6">
    <name type="scientific">Leadbettera azotonutricia (strain ATCC BAA-888 / DSM 13862 / ZAS-9)</name>
    <name type="common">Treponema azotonutricium</name>
    <dbReference type="NCBI Taxonomy" id="545695"/>
    <lineage>
        <taxon>Bacteria</taxon>
        <taxon>Pseudomonadati</taxon>
        <taxon>Spirochaetota</taxon>
        <taxon>Spirochaetia</taxon>
        <taxon>Spirochaetales</taxon>
        <taxon>Breznakiellaceae</taxon>
        <taxon>Leadbettera</taxon>
    </lineage>
</organism>
<keyword evidence="2 3" id="KW-0802">TPR repeat</keyword>
<feature type="compositionally biased region" description="Basic residues" evidence="4">
    <location>
        <begin position="596"/>
        <end position="607"/>
    </location>
</feature>
<dbReference type="KEGG" id="taz:TREAZ_1186"/>
<dbReference type="PROSITE" id="PS50005">
    <property type="entry name" value="TPR"/>
    <property type="match status" value="5"/>
</dbReference>
<evidence type="ECO:0000256" key="3">
    <source>
        <dbReference type="PROSITE-ProRule" id="PRU00339"/>
    </source>
</evidence>
<gene>
    <name evidence="5" type="ordered locus">TREAZ_1186</name>
</gene>
<dbReference type="InParanoid" id="F5Y711"/>
<protein>
    <submittedName>
        <fullName evidence="5">Tetratricopeptide repeat protein</fullName>
    </submittedName>
</protein>
<dbReference type="eggNOG" id="COG0457">
    <property type="taxonomic scope" value="Bacteria"/>
</dbReference>
<feature type="compositionally biased region" description="Basic and acidic residues" evidence="4">
    <location>
        <begin position="582"/>
        <end position="595"/>
    </location>
</feature>
<dbReference type="SUPFAM" id="SSF48452">
    <property type="entry name" value="TPR-like"/>
    <property type="match status" value="2"/>
</dbReference>
<feature type="repeat" description="TPR" evidence="3">
    <location>
        <begin position="29"/>
        <end position="62"/>
    </location>
</feature>
<evidence type="ECO:0000313" key="5">
    <source>
        <dbReference type="EMBL" id="AEF81385.1"/>
    </source>
</evidence>
<dbReference type="HOGENOM" id="CLU_422062_0_0_12"/>
<reference evidence="6" key="1">
    <citation type="submission" date="2009-12" db="EMBL/GenBank/DDBJ databases">
        <title>Complete sequence of Treponema azotonutricium strain ZAS-9.</title>
        <authorList>
            <person name="Tetu S.G."/>
            <person name="Matson E."/>
            <person name="Ren Q."/>
            <person name="Seshadri R."/>
            <person name="Elbourne L."/>
            <person name="Hassan K.A."/>
            <person name="Durkin A."/>
            <person name="Radune D."/>
            <person name="Mohamoud Y."/>
            <person name="Shay R."/>
            <person name="Jin S."/>
            <person name="Zhang X."/>
            <person name="Lucey K."/>
            <person name="Ballor N.R."/>
            <person name="Ottesen E."/>
            <person name="Rosenthal R."/>
            <person name="Allen A."/>
            <person name="Leadbetter J.R."/>
            <person name="Paulsen I.T."/>
        </authorList>
    </citation>
    <scope>NUCLEOTIDE SEQUENCE [LARGE SCALE GENOMIC DNA]</scope>
    <source>
        <strain evidence="6">ATCC BAA-888 / DSM 13862 / ZAS-9</strain>
    </source>
</reference>
<evidence type="ECO:0000313" key="6">
    <source>
        <dbReference type="Proteomes" id="UP000009222"/>
    </source>
</evidence>
<dbReference type="EMBL" id="CP001841">
    <property type="protein sequence ID" value="AEF81385.1"/>
    <property type="molecule type" value="Genomic_DNA"/>
</dbReference>
<dbReference type="InterPro" id="IPR011990">
    <property type="entry name" value="TPR-like_helical_dom_sf"/>
</dbReference>
<dbReference type="PANTHER" id="PTHR45586">
    <property type="entry name" value="TPR REPEAT-CONTAINING PROTEIN PA4667"/>
    <property type="match status" value="1"/>
</dbReference>
<dbReference type="SMART" id="SM00028">
    <property type="entry name" value="TPR"/>
    <property type="match status" value="8"/>
</dbReference>
<dbReference type="Pfam" id="PF14559">
    <property type="entry name" value="TPR_19"/>
    <property type="match status" value="3"/>
</dbReference>
<feature type="repeat" description="TPR" evidence="3">
    <location>
        <begin position="351"/>
        <end position="384"/>
    </location>
</feature>
<name>F5Y711_LEAAZ</name>
<reference evidence="5 6" key="2">
    <citation type="journal article" date="2011" name="ISME J.">
        <title>RNA-seq reveals cooperative metabolic interactions between two termite-gut spirochete species in co-culture.</title>
        <authorList>
            <person name="Rosenthal A.Z."/>
            <person name="Matson E.G."/>
            <person name="Eldar A."/>
            <person name="Leadbetter J.R."/>
        </authorList>
    </citation>
    <scope>NUCLEOTIDE SEQUENCE [LARGE SCALE GENOMIC DNA]</scope>
    <source>
        <strain evidence="6">ATCC BAA-888 / DSM 13862 / ZAS-9</strain>
    </source>
</reference>
<dbReference type="PANTHER" id="PTHR45586:SF1">
    <property type="entry name" value="LIPOPOLYSACCHARIDE ASSEMBLY PROTEIN B"/>
    <property type="match status" value="1"/>
</dbReference>
<keyword evidence="1" id="KW-0677">Repeat</keyword>
<sequence>MGRSLHALKDYSRALAVFDDYLKLRPRSSQGYLFAGRTYLTLGLPYKAVPLLRKSLEFNPGDPQVMAVLGMAYLKSKHSQAAVDVFQQAVETAPNDKRIYRAYLNALLVRGVRLCHNEEYDLGAQMLRFVLENGGADGPYLRLELGRAARELGNMDEALEHYSQALKFAPNDRRIRWSRASVFMALGNTAEATKEIDRIRLKEPDVPELPWNSELVDIFMIRSFLDAGEWRRAADASRDWLRSREDNPMVHALCAEAMRNLRNYEAAHNHLLRAIEAEPDELEFYYADMLVSWEGKDFKALKRALRGAKSLGGDENLIKRFTILLESCTSQDDQKILALLQDAVRKLGPEPELMYALGVANLKIGLLPQAMGWFEKTLNLKPDHEEAWLGKIAALEALGQASGQALGQAQEETDPEALEGAYKSYLERWPDNFNIRRERALFLIRICKYAEAALDLEKLLAWEPSNPSLRRVLAYAYRKTGRYRDAAVFLKALLREKPKDIELLVEYSGCLERTGAVHFAVSVLEKAWELFENSPEIALALGILMFRQKEVEKAFDYLREAAALDKKDPRPYEWMAVIARKNGDPGDGKYYDKEAQKRRKQKTGKNA</sequence>
<dbReference type="Gene3D" id="1.25.40.10">
    <property type="entry name" value="Tetratricopeptide repeat domain"/>
    <property type="match status" value="4"/>
</dbReference>
<accession>F5Y711</accession>
<dbReference type="STRING" id="545695.TREAZ_1186"/>
<feature type="repeat" description="TPR" evidence="3">
    <location>
        <begin position="139"/>
        <end position="172"/>
    </location>
</feature>
<dbReference type="PROSITE" id="PS50293">
    <property type="entry name" value="TPR_REGION"/>
    <property type="match status" value="1"/>
</dbReference>
<evidence type="ECO:0000256" key="4">
    <source>
        <dbReference type="SAM" id="MobiDB-lite"/>
    </source>
</evidence>
<keyword evidence="6" id="KW-1185">Reference proteome</keyword>
<dbReference type="AlphaFoldDB" id="F5Y711"/>
<evidence type="ECO:0000256" key="1">
    <source>
        <dbReference type="ARBA" id="ARBA00022737"/>
    </source>
</evidence>
<evidence type="ECO:0000256" key="2">
    <source>
        <dbReference type="ARBA" id="ARBA00022803"/>
    </source>
</evidence>